<evidence type="ECO:0000256" key="7">
    <source>
        <dbReference type="ARBA" id="ARBA00023065"/>
    </source>
</evidence>
<dbReference type="InterPro" id="IPR006201">
    <property type="entry name" value="Neur_channel"/>
</dbReference>
<evidence type="ECO:0000256" key="14">
    <source>
        <dbReference type="ARBA" id="ARBA00023257"/>
    </source>
</evidence>
<keyword evidence="11" id="KW-0869">Chloride channel</keyword>
<keyword evidence="14" id="KW-0628">Postsynaptic cell membrane</keyword>
<name>A0AAV6VWL4_9ARAC</name>
<keyword evidence="15" id="KW-1071">Ligand-gated ion channel</keyword>
<keyword evidence="7 18" id="KW-0406">Ion transport</keyword>
<evidence type="ECO:0000256" key="18">
    <source>
        <dbReference type="RuleBase" id="RU000687"/>
    </source>
</evidence>
<feature type="transmembrane region" description="Helical" evidence="18">
    <location>
        <begin position="224"/>
        <end position="248"/>
    </location>
</feature>
<keyword evidence="2" id="KW-1003">Cell membrane</keyword>
<keyword evidence="8 18" id="KW-0472">Membrane</keyword>
<dbReference type="PRINTS" id="PR01079">
    <property type="entry name" value="GABAARALPHA"/>
</dbReference>
<evidence type="ECO:0000256" key="2">
    <source>
        <dbReference type="ARBA" id="ARBA00022475"/>
    </source>
</evidence>
<evidence type="ECO:0000256" key="15">
    <source>
        <dbReference type="ARBA" id="ARBA00023286"/>
    </source>
</evidence>
<evidence type="ECO:0000313" key="21">
    <source>
        <dbReference type="EMBL" id="KAG8201342.1"/>
    </source>
</evidence>
<comment type="caution">
    <text evidence="21">The sequence shown here is derived from an EMBL/GenBank/DDBJ whole genome shotgun (WGS) entry which is preliminary data.</text>
</comment>
<dbReference type="Pfam" id="PF02932">
    <property type="entry name" value="Neur_chan_memb"/>
    <property type="match status" value="1"/>
</dbReference>
<dbReference type="InterPro" id="IPR036734">
    <property type="entry name" value="Neur_chan_lig-bd_sf"/>
</dbReference>
<evidence type="ECO:0000256" key="4">
    <source>
        <dbReference type="ARBA" id="ARBA00022729"/>
    </source>
</evidence>
<dbReference type="InterPro" id="IPR006202">
    <property type="entry name" value="Neur_chan_lig-bd"/>
</dbReference>
<keyword evidence="3 18" id="KW-0812">Transmembrane</keyword>
<dbReference type="Pfam" id="PF02931">
    <property type="entry name" value="Neur_chan_LBD"/>
    <property type="match status" value="1"/>
</dbReference>
<evidence type="ECO:0000256" key="6">
    <source>
        <dbReference type="ARBA" id="ARBA00023018"/>
    </source>
</evidence>
<keyword evidence="12" id="KW-0325">Glycoprotein</keyword>
<dbReference type="PROSITE" id="PS00236">
    <property type="entry name" value="NEUROTR_ION_CHANNEL"/>
    <property type="match status" value="1"/>
</dbReference>
<dbReference type="PRINTS" id="PR00253">
    <property type="entry name" value="GABAARECEPTR"/>
</dbReference>
<comment type="similarity">
    <text evidence="18">Belongs to the ligand-gated ion channel (TC 1.A.9) family.</text>
</comment>
<keyword evidence="10" id="KW-0675">Receptor</keyword>
<evidence type="ECO:0000313" key="22">
    <source>
        <dbReference type="Proteomes" id="UP000827092"/>
    </source>
</evidence>
<evidence type="ECO:0000256" key="12">
    <source>
        <dbReference type="ARBA" id="ARBA00023180"/>
    </source>
</evidence>
<dbReference type="GO" id="GO:0045211">
    <property type="term" value="C:postsynaptic membrane"/>
    <property type="evidence" value="ECO:0007669"/>
    <property type="project" value="UniProtKB-SubCell"/>
</dbReference>
<keyword evidence="13" id="KW-0868">Chloride</keyword>
<evidence type="ECO:0000256" key="13">
    <source>
        <dbReference type="ARBA" id="ARBA00023214"/>
    </source>
</evidence>
<feature type="transmembrane region" description="Helical" evidence="18">
    <location>
        <begin position="289"/>
        <end position="308"/>
    </location>
</feature>
<dbReference type="PANTHER" id="PTHR18945">
    <property type="entry name" value="NEUROTRANSMITTER GATED ION CHANNEL"/>
    <property type="match status" value="1"/>
</dbReference>
<evidence type="ECO:0000256" key="10">
    <source>
        <dbReference type="ARBA" id="ARBA00023170"/>
    </source>
</evidence>
<evidence type="ECO:0000256" key="3">
    <source>
        <dbReference type="ARBA" id="ARBA00022692"/>
    </source>
</evidence>
<evidence type="ECO:0000256" key="9">
    <source>
        <dbReference type="ARBA" id="ARBA00023157"/>
    </source>
</evidence>
<evidence type="ECO:0000256" key="5">
    <source>
        <dbReference type="ARBA" id="ARBA00022989"/>
    </source>
</evidence>
<keyword evidence="9" id="KW-1015">Disulfide bond</keyword>
<evidence type="ECO:0008006" key="23">
    <source>
        <dbReference type="Google" id="ProtNLM"/>
    </source>
</evidence>
<dbReference type="SUPFAM" id="SSF63712">
    <property type="entry name" value="Nicotinic receptor ligand binding domain-like"/>
    <property type="match status" value="1"/>
</dbReference>
<accession>A0AAV6VWL4</accession>
<dbReference type="InterPro" id="IPR038050">
    <property type="entry name" value="Neuro_actylchol_rec"/>
</dbReference>
<dbReference type="GO" id="GO:0005254">
    <property type="term" value="F:chloride channel activity"/>
    <property type="evidence" value="ECO:0007669"/>
    <property type="project" value="UniProtKB-KW"/>
</dbReference>
<feature type="transmembrane region" description="Helical" evidence="18">
    <location>
        <begin position="414"/>
        <end position="434"/>
    </location>
</feature>
<keyword evidence="6" id="KW-0770">Synapse</keyword>
<proteinExistence type="inferred from homology"/>
<feature type="domain" description="Neurotransmitter-gated ion-channel transmembrane" evidence="20">
    <location>
        <begin position="231"/>
        <end position="428"/>
    </location>
</feature>
<dbReference type="InterPro" id="IPR018000">
    <property type="entry name" value="Neurotransmitter_ion_chnl_CS"/>
</dbReference>
<dbReference type="NCBIfam" id="TIGR00860">
    <property type="entry name" value="LIC"/>
    <property type="match status" value="1"/>
</dbReference>
<dbReference type="AlphaFoldDB" id="A0AAV6VWL4"/>
<protein>
    <recommendedName>
        <fullName evidence="23">Gamma-aminobutyric acid receptor alpha-like</fullName>
    </recommendedName>
</protein>
<dbReference type="FunFam" id="2.70.170.10:FF:000043">
    <property type="entry name" value="Gamma-aminobutyric acid receptor alpha-like"/>
    <property type="match status" value="1"/>
</dbReference>
<evidence type="ECO:0000256" key="8">
    <source>
        <dbReference type="ARBA" id="ARBA00023136"/>
    </source>
</evidence>
<dbReference type="GO" id="GO:0004890">
    <property type="term" value="F:GABA-A receptor activity"/>
    <property type="evidence" value="ECO:0007669"/>
    <property type="project" value="InterPro"/>
</dbReference>
<evidence type="ECO:0000259" key="19">
    <source>
        <dbReference type="Pfam" id="PF02931"/>
    </source>
</evidence>
<comment type="subcellular location">
    <subcellularLocation>
        <location evidence="17">Postsynaptic cell membrane</location>
        <topology evidence="17">Multi-pass membrane protein</topology>
    </subcellularLocation>
</comment>
<keyword evidence="4" id="KW-0732">Signal</keyword>
<keyword evidence="5 18" id="KW-1133">Transmembrane helix</keyword>
<dbReference type="InterPro" id="IPR036719">
    <property type="entry name" value="Neuro-gated_channel_TM_sf"/>
</dbReference>
<dbReference type="InterPro" id="IPR001390">
    <property type="entry name" value="GABAAa_rcpt"/>
</dbReference>
<comment type="caution">
    <text evidence="18">Lacks conserved residue(s) required for the propagation of feature annotation.</text>
</comment>
<organism evidence="21 22">
    <name type="scientific">Oedothorax gibbosus</name>
    <dbReference type="NCBI Taxonomy" id="931172"/>
    <lineage>
        <taxon>Eukaryota</taxon>
        <taxon>Metazoa</taxon>
        <taxon>Ecdysozoa</taxon>
        <taxon>Arthropoda</taxon>
        <taxon>Chelicerata</taxon>
        <taxon>Arachnida</taxon>
        <taxon>Araneae</taxon>
        <taxon>Araneomorphae</taxon>
        <taxon>Entelegynae</taxon>
        <taxon>Araneoidea</taxon>
        <taxon>Linyphiidae</taxon>
        <taxon>Erigoninae</taxon>
        <taxon>Oedothorax</taxon>
    </lineage>
</organism>
<evidence type="ECO:0000256" key="1">
    <source>
        <dbReference type="ARBA" id="ARBA00022448"/>
    </source>
</evidence>
<gene>
    <name evidence="21" type="ORF">JTE90_016819</name>
</gene>
<reference evidence="21 22" key="1">
    <citation type="journal article" date="2022" name="Nat. Ecol. Evol.">
        <title>A masculinizing supergene underlies an exaggerated male reproductive morph in a spider.</title>
        <authorList>
            <person name="Hendrickx F."/>
            <person name="De Corte Z."/>
            <person name="Sonet G."/>
            <person name="Van Belleghem S.M."/>
            <person name="Kostlbacher S."/>
            <person name="Vangestel C."/>
        </authorList>
    </citation>
    <scope>NUCLEOTIDE SEQUENCE [LARGE SCALE GENOMIC DNA]</scope>
    <source>
        <strain evidence="21">W744_W776</strain>
    </source>
</reference>
<dbReference type="GO" id="GO:0005230">
    <property type="term" value="F:extracellular ligand-gated monoatomic ion channel activity"/>
    <property type="evidence" value="ECO:0007669"/>
    <property type="project" value="InterPro"/>
</dbReference>
<keyword evidence="16 18" id="KW-0407">Ion channel</keyword>
<dbReference type="Proteomes" id="UP000827092">
    <property type="component" value="Unassembled WGS sequence"/>
</dbReference>
<dbReference type="InterPro" id="IPR006029">
    <property type="entry name" value="Neurotrans-gated_channel_TM"/>
</dbReference>
<dbReference type="CDD" id="cd19049">
    <property type="entry name" value="LGIC_TM_anion"/>
    <property type="match status" value="1"/>
</dbReference>
<dbReference type="Gene3D" id="1.20.58.390">
    <property type="entry name" value="Neurotransmitter-gated ion-channel transmembrane domain"/>
    <property type="match status" value="1"/>
</dbReference>
<dbReference type="GO" id="GO:0099095">
    <property type="term" value="F:ligand-gated monoatomic anion channel activity"/>
    <property type="evidence" value="ECO:0007669"/>
    <property type="project" value="UniProtKB-ARBA"/>
</dbReference>
<dbReference type="PRINTS" id="PR00252">
    <property type="entry name" value="NRIONCHANNEL"/>
</dbReference>
<sequence length="436" mass="49491">MLTVYSPIWVGASGTQNISDLLDSLLEGYDYHLRPGVGGPATQVLVDIEVRSMGPVSEVDMSYSMDCYFRQSWVDRRLAYKSKKMSTLALSISMLEKIWRPDTYFHNGKSSYLHTITTPNKFVRLYRDGRVLYSSRLTIRASCPMKLENFPMDVQRCPLHIGSFGYSERDIQYRWNPARSVVIASDMKLSMFDVTDTPTGNFSEKQRKGPFSVLMVNFHLKRHMGYFIIEVYAPCTMLVVLSWVAFWINREATADRVALGVTTVLTMTFLGLECRNNLPKVPYCTALDYYVAISFGFIFATIIQFAVVHHFTKVGSGEYYFPHDFPSDDEEKKSNGSSSNATVANTAANATTKVAVYCTEGVPKEDAPPTPPTPAERRSTPTLFERRKSYLHRRVSMPNFHLNSVSKIDKASRVGFPFIFLIINFIYWVTYLVGSS</sequence>
<dbReference type="EMBL" id="JAFNEN010000006">
    <property type="protein sequence ID" value="KAG8201342.1"/>
    <property type="molecule type" value="Genomic_DNA"/>
</dbReference>
<dbReference type="Gene3D" id="2.70.170.10">
    <property type="entry name" value="Neurotransmitter-gated ion-channel ligand-binding domain"/>
    <property type="match status" value="1"/>
</dbReference>
<keyword evidence="1 18" id="KW-0813">Transport</keyword>
<dbReference type="InterPro" id="IPR006028">
    <property type="entry name" value="GABAA/Glycine_rcpt"/>
</dbReference>
<keyword evidence="22" id="KW-1185">Reference proteome</keyword>
<evidence type="ECO:0000256" key="11">
    <source>
        <dbReference type="ARBA" id="ARBA00023173"/>
    </source>
</evidence>
<evidence type="ECO:0000259" key="20">
    <source>
        <dbReference type="Pfam" id="PF02932"/>
    </source>
</evidence>
<dbReference type="SUPFAM" id="SSF90112">
    <property type="entry name" value="Neurotransmitter-gated ion-channel transmembrane pore"/>
    <property type="match status" value="1"/>
</dbReference>
<evidence type="ECO:0000256" key="17">
    <source>
        <dbReference type="ARBA" id="ARBA00034104"/>
    </source>
</evidence>
<dbReference type="CDD" id="cd19007">
    <property type="entry name" value="LGIC_ECD_GABAR_GRD-like"/>
    <property type="match status" value="1"/>
</dbReference>
<dbReference type="GO" id="GO:0034707">
    <property type="term" value="C:chloride channel complex"/>
    <property type="evidence" value="ECO:0007669"/>
    <property type="project" value="UniProtKB-KW"/>
</dbReference>
<feature type="domain" description="Neurotransmitter-gated ion-channel ligand-binding" evidence="19">
    <location>
        <begin position="20"/>
        <end position="224"/>
    </location>
</feature>
<evidence type="ECO:0000256" key="16">
    <source>
        <dbReference type="ARBA" id="ARBA00023303"/>
    </source>
</evidence>